<keyword evidence="2" id="KW-1185">Reference proteome</keyword>
<dbReference type="EMBL" id="FRAA01000006">
    <property type="protein sequence ID" value="SHK57915.1"/>
    <property type="molecule type" value="Genomic_DNA"/>
</dbReference>
<organism evidence="1 2">
    <name type="scientific">Reichenbachiella agariperforans</name>
    <dbReference type="NCBI Taxonomy" id="156994"/>
    <lineage>
        <taxon>Bacteria</taxon>
        <taxon>Pseudomonadati</taxon>
        <taxon>Bacteroidota</taxon>
        <taxon>Cytophagia</taxon>
        <taxon>Cytophagales</taxon>
        <taxon>Reichenbachiellaceae</taxon>
        <taxon>Reichenbachiella</taxon>
    </lineage>
</organism>
<sequence length="89" mass="10221">MKLLNAQLMENEKMTRETITAFEGNIKVIRNSRINSAQCLPVLDRVDALWRDMLVSLSDRSAEMLANQVDKLIDQINKLLSYYEAFSGQ</sequence>
<proteinExistence type="predicted"/>
<name>A0A1M6TLN9_REIAG</name>
<evidence type="ECO:0000313" key="1">
    <source>
        <dbReference type="EMBL" id="SHK57915.1"/>
    </source>
</evidence>
<protein>
    <submittedName>
        <fullName evidence="1">Uncharacterized protein</fullName>
    </submittedName>
</protein>
<dbReference type="RefSeq" id="WP_139281039.1">
    <property type="nucleotide sequence ID" value="NZ_FRAA01000006.1"/>
</dbReference>
<accession>A0A1M6TLN9</accession>
<evidence type="ECO:0000313" key="2">
    <source>
        <dbReference type="Proteomes" id="UP000184474"/>
    </source>
</evidence>
<reference evidence="2" key="1">
    <citation type="submission" date="2016-11" db="EMBL/GenBank/DDBJ databases">
        <authorList>
            <person name="Varghese N."/>
            <person name="Submissions S."/>
        </authorList>
    </citation>
    <scope>NUCLEOTIDE SEQUENCE [LARGE SCALE GENOMIC DNA]</scope>
    <source>
        <strain evidence="2">DSM 26134</strain>
    </source>
</reference>
<gene>
    <name evidence="1" type="ORF">SAMN04488028_10696</name>
</gene>
<dbReference type="AlphaFoldDB" id="A0A1M6TLN9"/>
<dbReference type="Proteomes" id="UP000184474">
    <property type="component" value="Unassembled WGS sequence"/>
</dbReference>